<accession>A0A9P8LFA1</accession>
<evidence type="ECO:0000256" key="5">
    <source>
        <dbReference type="ARBA" id="ARBA00022679"/>
    </source>
</evidence>
<comment type="caution">
    <text evidence="11">The sequence shown here is derived from an EMBL/GenBank/DDBJ whole genome shotgun (WGS) entry which is preliminary data.</text>
</comment>
<keyword evidence="12" id="KW-1185">Reference proteome</keyword>
<feature type="compositionally biased region" description="Polar residues" evidence="9">
    <location>
        <begin position="724"/>
        <end position="733"/>
    </location>
</feature>
<keyword evidence="6" id="KW-0677">Repeat</keyword>
<feature type="region of interest" description="Disordered" evidence="9">
    <location>
        <begin position="364"/>
        <end position="392"/>
    </location>
</feature>
<keyword evidence="5" id="KW-0808">Transferase</keyword>
<dbReference type="PANTHER" id="PTHR44998:SF1">
    <property type="entry name" value="UDP-N-ACETYLGLUCOSAMINE--PEPTIDE N-ACETYLGLUCOSAMINYLTRANSFERASE 110 KDA SUBUNIT"/>
    <property type="match status" value="1"/>
</dbReference>
<dbReference type="GO" id="GO:0097363">
    <property type="term" value="F:protein O-acetylglucosaminyltransferase activity"/>
    <property type="evidence" value="ECO:0007669"/>
    <property type="project" value="UniProtKB-EC"/>
</dbReference>
<evidence type="ECO:0000256" key="2">
    <source>
        <dbReference type="ARBA" id="ARBA00005386"/>
    </source>
</evidence>
<evidence type="ECO:0000256" key="7">
    <source>
        <dbReference type="ARBA" id="ARBA00022803"/>
    </source>
</evidence>
<feature type="domain" description="O-GlcNAc transferase C-terminal" evidence="10">
    <location>
        <begin position="1250"/>
        <end position="1436"/>
    </location>
</feature>
<dbReference type="InterPro" id="IPR011990">
    <property type="entry name" value="TPR-like_helical_dom_sf"/>
</dbReference>
<keyword evidence="7 8" id="KW-0802">TPR repeat</keyword>
<feature type="region of interest" description="Disordered" evidence="9">
    <location>
        <begin position="59"/>
        <end position="82"/>
    </location>
</feature>
<evidence type="ECO:0000256" key="1">
    <source>
        <dbReference type="ARBA" id="ARBA00004922"/>
    </source>
</evidence>
<dbReference type="GO" id="GO:0006493">
    <property type="term" value="P:protein O-linked glycosylation"/>
    <property type="evidence" value="ECO:0007669"/>
    <property type="project" value="TreeGrafter"/>
</dbReference>
<evidence type="ECO:0000256" key="3">
    <source>
        <dbReference type="ARBA" id="ARBA00011970"/>
    </source>
</evidence>
<organism evidence="11 12">
    <name type="scientific">Trichoglossum hirsutum</name>
    <dbReference type="NCBI Taxonomy" id="265104"/>
    <lineage>
        <taxon>Eukaryota</taxon>
        <taxon>Fungi</taxon>
        <taxon>Dikarya</taxon>
        <taxon>Ascomycota</taxon>
        <taxon>Pezizomycotina</taxon>
        <taxon>Geoglossomycetes</taxon>
        <taxon>Geoglossales</taxon>
        <taxon>Geoglossaceae</taxon>
        <taxon>Trichoglossum</taxon>
    </lineage>
</organism>
<dbReference type="InterPro" id="IPR019734">
    <property type="entry name" value="TPR_rpt"/>
</dbReference>
<evidence type="ECO:0000313" key="12">
    <source>
        <dbReference type="Proteomes" id="UP000750711"/>
    </source>
</evidence>
<evidence type="ECO:0000256" key="4">
    <source>
        <dbReference type="ARBA" id="ARBA00022676"/>
    </source>
</evidence>
<comment type="pathway">
    <text evidence="1">Protein modification; protein glycosylation.</text>
</comment>
<comment type="similarity">
    <text evidence="2">Belongs to the glycosyltransferase 41 family. O-GlcNAc transferase subfamily.</text>
</comment>
<dbReference type="Pfam" id="PF13844">
    <property type="entry name" value="Glyco_transf_41"/>
    <property type="match status" value="2"/>
</dbReference>
<gene>
    <name evidence="11" type="ORF">GP486_002334</name>
</gene>
<dbReference type="FunFam" id="1.25.40.10:FF:000552">
    <property type="entry name" value="UDP-N-acetylglucosaminyltransferase (AFU_orthologue AFUA_1G03380)"/>
    <property type="match status" value="1"/>
</dbReference>
<feature type="compositionally biased region" description="Polar residues" evidence="9">
    <location>
        <begin position="457"/>
        <end position="476"/>
    </location>
</feature>
<dbReference type="EMBL" id="JAGHQM010000253">
    <property type="protein sequence ID" value="KAH0563103.1"/>
    <property type="molecule type" value="Genomic_DNA"/>
</dbReference>
<dbReference type="PANTHER" id="PTHR44998">
    <property type="match status" value="1"/>
</dbReference>
<dbReference type="FunFam" id="3.40.50.2000:FF:000110">
    <property type="entry name" value="UDP-N-acetylglucosaminyltransferase protein"/>
    <property type="match status" value="1"/>
</dbReference>
<dbReference type="InterPro" id="IPR029489">
    <property type="entry name" value="OGT/SEC/SPY_C"/>
</dbReference>
<feature type="domain" description="O-GlcNAc transferase C-terminal" evidence="10">
    <location>
        <begin position="1510"/>
        <end position="1716"/>
    </location>
</feature>
<sequence length="1737" mass="191092">MLPHPVQQPPLPQPALLDRQHFYDLYNSIPSSPNPFAPRILPQNGPALQQYRAVPQIPQQHPNQLHRTNSYPAHGSTEDSARHPRVLEHMLRRKTPNGTLAAGYDGTPVEWASEPHVAKHILLPLSNATNQQPSDFVPSGVPNANVYFKPLAPSSNMRYPPQNDQSGDGVGTGGITNPGADVVNMNWMPQAQYSPGIDSVLNQAPTYVFPTGIQVPTAVQPSYQSCLGPTASNDEAPYGPYWPDGVFIPYRPAAFRDPGYYPAYGTPAWAGTQGPGFNPQKPTLCQANGVSSLANVGADGTPFFAPLPSMQSSFANHSNGALKEYSLPNISHNSTGLIAATNRNGICTPQGHYTTALVPPQYQLLPNQLGPSRDAPYQNGSPGQSLPFLPYSQRPASDIGVQSTNAQFKERVLSWAHSVYTDLLASLHHSRGQQSQGSSRHKPHRPGIFPKPPRQPGWSSSAYGGDQSNLRKSSQPQQPPHLEVFEGSSNKRLKQQRDMDASSLMVAQNPSGAQLYSNGIKFNAPDYESRTPQQHVQQPPVNIGVGPLIALPDRTNPIRRDSTATASPLYSQQGTSPTANAVAALEMLTNLCKESNLKWVDGMLLAGCLAYGLGEYNKAHAWYSKIIEVDSRFVSFPLISPIVLNLINIECSHVEAMSNLAATLLALNRRDDAEKYWKLSVNLRPGYFDAVEHLVGLLCGNQRGSEAVKIIDFVERSLRLPKNDASSQVTDIGSETSSETSRSSSVSTTTSADKANFDYEGDDSETTVKDLRERSNHRQDGCGSSGYAIPDSENGRMLALLHAKGNMLYALGDNAGASQAFEDAVLVGAGRRVQGIQGLINRILNVVARDAGTEVMSIQRSKPSHEPILLPPDKALRTSELLFPGRGELPGLKDVPAGMAKKAAISTTSNSLLSLAKIFQDGMSSGSNLAGGRRTTSGVRDILALYYLSLALQPSPSTANNVGILLASVQQTTSSKASIRSSGPQLPDIPGVVPGSGIALALEYYNYGLNLDSKHAHLYTNLGSLLKDIGQLGAAIKMYELAVKYDGNFDIALANLANAVKDQGRIKEAISHYKRAVTASPDFAEAVCGLANALNSVCSWPGRGGIAEDGCKRDRWHVGEDGMLLDAKTSRAVSSGWMKRVVDIVNKQLADGEHWGKGVLYGDVTQVLLRQLQLADGAKWPKDKWECMESTLKGWAWQSWEGAKIVRLVERANKKLMWRWYQDEYIEKNVYPLSTYARPQLPSTLSIPSAPTVLPFHTFTCPLSAKQIRMISQRNGLRISCSTLRAPWLPSTVYRPPAPPNPHLNVGYVSSDFNNHPLAHLMQSVFGLHNPAHVKAFCYATTATDGSVHRQQIEREAPVFYDASHWSAEKLVNQIVQDGIHILINLNGYTRGARNEVFAARPCPVQMSFMGFAGTLGAEWCDYLLADTAAVPLETLRPWRRNIDLEDQFCDNNNGGDEEDWVYSENIVFSRDTFFCCDHRQSAPDSQEKQPDWEEEQNRRWAMRKDLFPHLPDDAIILANFNQLYKIEPTTFRTWLRILLRIPKAILWLLRFPDLGQINLKNTAELWAGSEVAKRIVFTDVAPKHQHISRARVCDLFLDTPECNAHTTAADVLWSGTPLLTLPRYRYKMCSRMAASILRGALPKTVEGGQAAKDLIAGNEDEYEERAIRLGNDLRYSTEPGQQGKGKGRLVELRKMLYESRWKSALFDTRRWVSDLEVAYGEAWRKWVAGEGGDIWL</sequence>
<feature type="repeat" description="TPR" evidence="8">
    <location>
        <begin position="1050"/>
        <end position="1083"/>
    </location>
</feature>
<feature type="region of interest" description="Disordered" evidence="9">
    <location>
        <begin position="724"/>
        <end position="767"/>
    </location>
</feature>
<dbReference type="Gene3D" id="3.40.50.2000">
    <property type="entry name" value="Glycogen Phosphorylase B"/>
    <property type="match status" value="1"/>
</dbReference>
<feature type="compositionally biased region" description="Low complexity" evidence="9">
    <location>
        <begin position="734"/>
        <end position="751"/>
    </location>
</feature>
<dbReference type="FunFam" id="3.40.50.11380:FF:000004">
    <property type="entry name" value="UDP-N-acetylglucosaminyltransferase (AFU_orthologue AFUA_1G03380)"/>
    <property type="match status" value="1"/>
</dbReference>
<evidence type="ECO:0000256" key="6">
    <source>
        <dbReference type="ARBA" id="ARBA00022737"/>
    </source>
</evidence>
<dbReference type="Proteomes" id="UP000750711">
    <property type="component" value="Unassembled WGS sequence"/>
</dbReference>
<dbReference type="EC" id="2.4.1.255" evidence="3"/>
<reference evidence="11" key="1">
    <citation type="submission" date="2021-03" db="EMBL/GenBank/DDBJ databases">
        <title>Comparative genomics and phylogenomic investigation of the class Geoglossomycetes provide insights into ecological specialization and systematics.</title>
        <authorList>
            <person name="Melie T."/>
            <person name="Pirro S."/>
            <person name="Miller A.N."/>
            <person name="Quandt A."/>
        </authorList>
    </citation>
    <scope>NUCLEOTIDE SEQUENCE</scope>
    <source>
        <strain evidence="11">CAQ_001_2017</strain>
    </source>
</reference>
<feature type="region of interest" description="Disordered" evidence="9">
    <location>
        <begin position="428"/>
        <end position="502"/>
    </location>
</feature>
<evidence type="ECO:0000313" key="11">
    <source>
        <dbReference type="EMBL" id="KAH0563103.1"/>
    </source>
</evidence>
<name>A0A9P8LFA1_9PEZI</name>
<dbReference type="Gene3D" id="3.40.50.11380">
    <property type="match status" value="1"/>
</dbReference>
<evidence type="ECO:0000259" key="10">
    <source>
        <dbReference type="Pfam" id="PF13844"/>
    </source>
</evidence>
<dbReference type="Pfam" id="PF13181">
    <property type="entry name" value="TPR_8"/>
    <property type="match status" value="2"/>
</dbReference>
<dbReference type="SUPFAM" id="SSF48452">
    <property type="entry name" value="TPR-like"/>
    <property type="match status" value="1"/>
</dbReference>
<dbReference type="SMART" id="SM00028">
    <property type="entry name" value="TPR"/>
    <property type="match status" value="5"/>
</dbReference>
<evidence type="ECO:0000256" key="9">
    <source>
        <dbReference type="SAM" id="MobiDB-lite"/>
    </source>
</evidence>
<keyword evidence="4" id="KW-0328">Glycosyltransferase</keyword>
<feature type="compositionally biased region" description="Polar residues" evidence="9">
    <location>
        <begin position="59"/>
        <end position="71"/>
    </location>
</feature>
<feature type="repeat" description="TPR" evidence="8">
    <location>
        <begin position="1016"/>
        <end position="1049"/>
    </location>
</feature>
<dbReference type="PROSITE" id="PS50005">
    <property type="entry name" value="TPR"/>
    <property type="match status" value="2"/>
</dbReference>
<dbReference type="Gene3D" id="1.25.40.10">
    <property type="entry name" value="Tetratricopeptide repeat domain"/>
    <property type="match status" value="3"/>
</dbReference>
<evidence type="ECO:0000256" key="8">
    <source>
        <dbReference type="PROSITE-ProRule" id="PRU00339"/>
    </source>
</evidence>
<protein>
    <recommendedName>
        <fullName evidence="3">protein O-GlcNAc transferase</fullName>
        <ecNumber evidence="3">2.4.1.255</ecNumber>
    </recommendedName>
</protein>
<proteinExistence type="inferred from homology"/>